<dbReference type="PANTHER" id="PTHR34239">
    <property type="entry name" value="APPLE DOMAIN-CONTAINING PROTEIN"/>
    <property type="match status" value="1"/>
</dbReference>
<gene>
    <name evidence="2" type="primary">HaOG217276</name>
    <name evidence="2" type="ORF">B5X24_HaOG217276</name>
</gene>
<feature type="compositionally biased region" description="Basic and acidic residues" evidence="1">
    <location>
        <begin position="33"/>
        <end position="52"/>
    </location>
</feature>
<feature type="region of interest" description="Disordered" evidence="1">
    <location>
        <begin position="1"/>
        <end position="62"/>
    </location>
</feature>
<reference evidence="2 3" key="1">
    <citation type="journal article" date="2017" name="BMC Biol.">
        <title>Genomic innovations, transcriptional plasticity and gene loss underlying the evolution and divergence of two highly polyphagous and invasive Helicoverpa pest species.</title>
        <authorList>
            <person name="Pearce S.L."/>
            <person name="Clarke D.F."/>
            <person name="East P.D."/>
            <person name="Elfekih S."/>
            <person name="Gordon K.H."/>
            <person name="Jermiin L.S."/>
            <person name="McGaughran A."/>
            <person name="Oakeshott J.G."/>
            <person name="Papanikolaou A."/>
            <person name="Perera O.P."/>
            <person name="Rane R.V."/>
            <person name="Richards S."/>
            <person name="Tay W.T."/>
            <person name="Walsh T.K."/>
            <person name="Anderson A."/>
            <person name="Anderson C.J."/>
            <person name="Asgari S."/>
            <person name="Board P.G."/>
            <person name="Bretschneider A."/>
            <person name="Campbell P.M."/>
            <person name="Chertemps T."/>
            <person name="Christeller J.T."/>
            <person name="Coppin C.W."/>
            <person name="Downes S.J."/>
            <person name="Duan G."/>
            <person name="Farnsworth C.A."/>
            <person name="Good R.T."/>
            <person name="Han L.B."/>
            <person name="Han Y.C."/>
            <person name="Hatje K."/>
            <person name="Horne I."/>
            <person name="Huang Y.P."/>
            <person name="Hughes D.S."/>
            <person name="Jacquin-Joly E."/>
            <person name="James W."/>
            <person name="Jhangiani S."/>
            <person name="Kollmar M."/>
            <person name="Kuwar S.S."/>
            <person name="Li S."/>
            <person name="Liu N.Y."/>
            <person name="Maibeche M.T."/>
            <person name="Miller J.R."/>
            <person name="Montagne N."/>
            <person name="Perry T."/>
            <person name="Qu J."/>
            <person name="Song S.V."/>
            <person name="Sutton G.G."/>
            <person name="Vogel H."/>
            <person name="Walenz B.P."/>
            <person name="Xu W."/>
            <person name="Zhang H.J."/>
            <person name="Zou Z."/>
            <person name="Batterham P."/>
            <person name="Edwards O.R."/>
            <person name="Feyereisen R."/>
            <person name="Gibbs R.A."/>
            <person name="Heckel D.G."/>
            <person name="McGrath A."/>
            <person name="Robin C."/>
            <person name="Scherer S.E."/>
            <person name="Worley K.C."/>
            <person name="Wu Y.D."/>
        </authorList>
    </citation>
    <scope>NUCLEOTIDE SEQUENCE [LARGE SCALE GENOMIC DNA]</scope>
    <source>
        <strain evidence="2">Harm_GR_Male_#8</strain>
        <tissue evidence="2">Whole organism</tissue>
    </source>
</reference>
<feature type="compositionally biased region" description="Low complexity" evidence="1">
    <location>
        <begin position="330"/>
        <end position="346"/>
    </location>
</feature>
<dbReference type="PANTHER" id="PTHR34239:SF2">
    <property type="entry name" value="TRANSPOSABLE ELEMENT P TRANSPOSASE_THAP9 CONSERVED DOMAIN-CONTAINING PROTEIN"/>
    <property type="match status" value="1"/>
</dbReference>
<evidence type="ECO:0000256" key="1">
    <source>
        <dbReference type="SAM" id="MobiDB-lite"/>
    </source>
</evidence>
<feature type="region of interest" description="Disordered" evidence="1">
    <location>
        <begin position="290"/>
        <end position="362"/>
    </location>
</feature>
<evidence type="ECO:0000313" key="3">
    <source>
        <dbReference type="Proteomes" id="UP000249218"/>
    </source>
</evidence>
<name>A0A2W1C170_HELAM</name>
<evidence type="ECO:0000313" key="2">
    <source>
        <dbReference type="EMBL" id="PZC78716.1"/>
    </source>
</evidence>
<dbReference type="AlphaFoldDB" id="A0A2W1C170"/>
<feature type="compositionally biased region" description="Polar residues" evidence="1">
    <location>
        <begin position="292"/>
        <end position="307"/>
    </location>
</feature>
<accession>A0A2W1C170</accession>
<organism evidence="2 3">
    <name type="scientific">Helicoverpa armigera</name>
    <name type="common">Cotton bollworm</name>
    <name type="synonym">Heliothis armigera</name>
    <dbReference type="NCBI Taxonomy" id="29058"/>
    <lineage>
        <taxon>Eukaryota</taxon>
        <taxon>Metazoa</taxon>
        <taxon>Ecdysozoa</taxon>
        <taxon>Arthropoda</taxon>
        <taxon>Hexapoda</taxon>
        <taxon>Insecta</taxon>
        <taxon>Pterygota</taxon>
        <taxon>Neoptera</taxon>
        <taxon>Endopterygota</taxon>
        <taxon>Lepidoptera</taxon>
        <taxon>Glossata</taxon>
        <taxon>Ditrysia</taxon>
        <taxon>Noctuoidea</taxon>
        <taxon>Noctuidae</taxon>
        <taxon>Heliothinae</taxon>
        <taxon>Helicoverpa</taxon>
    </lineage>
</organism>
<sequence length="362" mass="40742">MGKRKRERSKSEIRRKIRRLERKLRSSSSSSGQHEEEHYSSHSRSRTPDSRRLSLYSDDSEVIRRNNPMRSEVVIPNSPSHTSDAPIIILQGHIASSNDAIIVEPDVLPPEILEALGDSTGKEEILGPPINEEISKRWGRILVEGLTREAKEAIMKATLTPENFTLSKAPKLNLEMSAVISDSIKHRDKLLEKAQNQLGLGIAGLSNLASSLIKDDQPKMEILKKLSDVSRIFLDLHYENSQHRRKLITSALDKKFTATMSDLKRDSFLFGTDLGEKIKATKTAEKSGLQIKRNNFSVPSTSRQQGNWRGPPRFQSTKGSKPGGQKPRYTPSQGQSTQQGRRQPAPNRAPPPRKTDRTRRNH</sequence>
<proteinExistence type="predicted"/>
<dbReference type="Proteomes" id="UP000249218">
    <property type="component" value="Unassembled WGS sequence"/>
</dbReference>
<dbReference type="OrthoDB" id="7430131at2759"/>
<keyword evidence="3" id="KW-1185">Reference proteome</keyword>
<dbReference type="EMBL" id="KZ149897">
    <property type="protein sequence ID" value="PZC78716.1"/>
    <property type="molecule type" value="Genomic_DNA"/>
</dbReference>
<protein>
    <submittedName>
        <fullName evidence="2">Uncharacterized protein</fullName>
    </submittedName>
</protein>